<gene>
    <name evidence="5" type="ORF">H3V53_14055</name>
</gene>
<keyword evidence="5" id="KW-0503">Monooxygenase</keyword>
<evidence type="ECO:0000256" key="2">
    <source>
        <dbReference type="ARBA" id="ARBA00022630"/>
    </source>
</evidence>
<keyword evidence="5" id="KW-0560">Oxidoreductase</keyword>
<organism evidence="5 6">
    <name type="scientific">Paraburkholderia bengalensis</name>
    <dbReference type="NCBI Taxonomy" id="2747562"/>
    <lineage>
        <taxon>Bacteria</taxon>
        <taxon>Pseudomonadati</taxon>
        <taxon>Pseudomonadota</taxon>
        <taxon>Betaproteobacteria</taxon>
        <taxon>Burkholderiales</taxon>
        <taxon>Burkholderiaceae</taxon>
        <taxon>Paraburkholderia</taxon>
    </lineage>
</organism>
<proteinExistence type="predicted"/>
<feature type="domain" description="FAD-binding" evidence="4">
    <location>
        <begin position="1"/>
        <end position="335"/>
    </location>
</feature>
<reference evidence="5 6" key="1">
    <citation type="journal article" date="2022" name="Arch. Microbiol.">
        <title>Paraburkholderia bengalensis sp. nov. isolated from roots of Oryza sativa, IR64.</title>
        <authorList>
            <person name="Nag P."/>
            <person name="Mondal N."/>
            <person name="Sarkar J."/>
            <person name="Das S."/>
        </authorList>
    </citation>
    <scope>NUCLEOTIDE SEQUENCE [LARGE SCALE GENOMIC DNA]</scope>
    <source>
        <strain evidence="5 6">IR64_4_BI</strain>
    </source>
</reference>
<dbReference type="PRINTS" id="PR00420">
    <property type="entry name" value="RNGMNOXGNASE"/>
</dbReference>
<keyword evidence="6" id="KW-1185">Reference proteome</keyword>
<sequence length="504" mass="55788">MTAAAFFARQNVDFDLIDTRSAPVDESRALGVHARSLEFMSMLGLDEAFIEQGHPTRYMTFHRGEKKLFKFDFGVLANETRYPYMLVLPQSRSERILAEHLKQVGARIGWQSKLRSFSQDDEGVSAEIEDADGQITRRRYSYLIGCDGAASLVRNTLGISFEGETYPLQFLLSEVKIDRNAIDRSSSHVFMGKETTVAVIPQPDDVYRIVGPDFSVGKQSEEIAGKRELEFNDFDRFLIRNDLLQHVRLQNPSRLVSYRIHKRVAARYRQGRVFIAGDAAHIHSPAGGQGMNTGLNDVANLTWKIAAVLQGNADVSLLDSYEDERRPAALSIVTNADAAMMKVVSRSLGARFLFDYIAPLVTRYYQPYRLLATMAQLSWHYPQLKAGPGKAGASDPAVGARLADYPLRGGGRANQRLGISQYVAFRSGDGTRTDTVDHPLVPSNARPGRGIASFAQPVTLGPAKKPFSGIVLVRPDGYVAATYASESELDSTPVPQDFPHVSRL</sequence>
<name>A0ABU8IS96_9BURK</name>
<protein>
    <submittedName>
        <fullName evidence="5">FAD-dependent monooxygenase</fullName>
    </submittedName>
</protein>
<comment type="cofactor">
    <cofactor evidence="1">
        <name>FAD</name>
        <dbReference type="ChEBI" id="CHEBI:57692"/>
    </cofactor>
</comment>
<accession>A0ABU8IS96</accession>
<dbReference type="Gene3D" id="3.40.30.120">
    <property type="match status" value="1"/>
</dbReference>
<dbReference type="EMBL" id="JACFYJ010000019">
    <property type="protein sequence ID" value="MEI5998287.1"/>
    <property type="molecule type" value="Genomic_DNA"/>
</dbReference>
<dbReference type="SUPFAM" id="SSF51905">
    <property type="entry name" value="FAD/NAD(P)-binding domain"/>
    <property type="match status" value="1"/>
</dbReference>
<dbReference type="PANTHER" id="PTHR43004:SF19">
    <property type="entry name" value="BINDING MONOOXYGENASE, PUTATIVE (JCVI)-RELATED"/>
    <property type="match status" value="1"/>
</dbReference>
<evidence type="ECO:0000256" key="1">
    <source>
        <dbReference type="ARBA" id="ARBA00001974"/>
    </source>
</evidence>
<keyword evidence="3" id="KW-0274">FAD</keyword>
<dbReference type="Gene3D" id="3.30.70.2450">
    <property type="match status" value="1"/>
</dbReference>
<dbReference type="Proteomes" id="UP001386437">
    <property type="component" value="Unassembled WGS sequence"/>
</dbReference>
<dbReference type="Gene3D" id="3.50.50.60">
    <property type="entry name" value="FAD/NAD(P)-binding domain"/>
    <property type="match status" value="1"/>
</dbReference>
<comment type="caution">
    <text evidence="5">The sequence shown here is derived from an EMBL/GenBank/DDBJ whole genome shotgun (WGS) entry which is preliminary data.</text>
</comment>
<evidence type="ECO:0000313" key="5">
    <source>
        <dbReference type="EMBL" id="MEI5998287.1"/>
    </source>
</evidence>
<dbReference type="InterPro" id="IPR002938">
    <property type="entry name" value="FAD-bd"/>
</dbReference>
<evidence type="ECO:0000313" key="6">
    <source>
        <dbReference type="Proteomes" id="UP001386437"/>
    </source>
</evidence>
<dbReference type="GO" id="GO:0004497">
    <property type="term" value="F:monooxygenase activity"/>
    <property type="evidence" value="ECO:0007669"/>
    <property type="project" value="UniProtKB-KW"/>
</dbReference>
<dbReference type="PANTHER" id="PTHR43004">
    <property type="entry name" value="TRK SYSTEM POTASSIUM UPTAKE PROTEIN"/>
    <property type="match status" value="1"/>
</dbReference>
<keyword evidence="2" id="KW-0285">Flavoprotein</keyword>
<dbReference type="Pfam" id="PF01494">
    <property type="entry name" value="FAD_binding_3"/>
    <property type="match status" value="1"/>
</dbReference>
<evidence type="ECO:0000259" key="4">
    <source>
        <dbReference type="Pfam" id="PF01494"/>
    </source>
</evidence>
<evidence type="ECO:0000256" key="3">
    <source>
        <dbReference type="ARBA" id="ARBA00022827"/>
    </source>
</evidence>
<dbReference type="InterPro" id="IPR036188">
    <property type="entry name" value="FAD/NAD-bd_sf"/>
</dbReference>
<dbReference type="InterPro" id="IPR050641">
    <property type="entry name" value="RIFMO-like"/>
</dbReference>